<dbReference type="EMBL" id="CABIKO010000060">
    <property type="protein sequence ID" value="VVA22285.1"/>
    <property type="molecule type" value="Genomic_DNA"/>
</dbReference>
<dbReference type="AlphaFoldDB" id="A0A5E4F2H1"/>
<dbReference type="InParanoid" id="A0A5E4F2H1"/>
<protein>
    <submittedName>
        <fullName evidence="1">Uncharacterized protein</fullName>
    </submittedName>
</protein>
<evidence type="ECO:0000313" key="2">
    <source>
        <dbReference type="Proteomes" id="UP000327085"/>
    </source>
</evidence>
<accession>A0A5E4F2H1</accession>
<dbReference type="Gramene" id="VVA22285">
    <property type="protein sequence ID" value="VVA22285"/>
    <property type="gene ID" value="Prudul26B009121"/>
</dbReference>
<reference evidence="2" key="1">
    <citation type="journal article" date="2020" name="Plant J.">
        <title>Transposons played a major role in the diversification between the closely related almond and peach genomes: results from the almond genome sequence.</title>
        <authorList>
            <person name="Alioto T."/>
            <person name="Alexiou K.G."/>
            <person name="Bardil A."/>
            <person name="Barteri F."/>
            <person name="Castanera R."/>
            <person name="Cruz F."/>
            <person name="Dhingra A."/>
            <person name="Duval H."/>
            <person name="Fernandez I Marti A."/>
            <person name="Frias L."/>
            <person name="Galan B."/>
            <person name="Garcia J.L."/>
            <person name="Howad W."/>
            <person name="Gomez-Garrido J."/>
            <person name="Gut M."/>
            <person name="Julca I."/>
            <person name="Morata J."/>
            <person name="Puigdomenech P."/>
            <person name="Ribeca P."/>
            <person name="Rubio Cabetas M.J."/>
            <person name="Vlasova A."/>
            <person name="Wirthensohn M."/>
            <person name="Garcia-Mas J."/>
            <person name="Gabaldon T."/>
            <person name="Casacuberta J.M."/>
            <person name="Arus P."/>
        </authorList>
    </citation>
    <scope>NUCLEOTIDE SEQUENCE [LARGE SCALE GENOMIC DNA]</scope>
    <source>
        <strain evidence="2">cv. Texas</strain>
    </source>
</reference>
<proteinExistence type="predicted"/>
<organism evidence="1 2">
    <name type="scientific">Prunus dulcis</name>
    <name type="common">Almond</name>
    <name type="synonym">Amygdalus dulcis</name>
    <dbReference type="NCBI Taxonomy" id="3755"/>
    <lineage>
        <taxon>Eukaryota</taxon>
        <taxon>Viridiplantae</taxon>
        <taxon>Streptophyta</taxon>
        <taxon>Embryophyta</taxon>
        <taxon>Tracheophyta</taxon>
        <taxon>Spermatophyta</taxon>
        <taxon>Magnoliopsida</taxon>
        <taxon>eudicotyledons</taxon>
        <taxon>Gunneridae</taxon>
        <taxon>Pentapetalae</taxon>
        <taxon>rosids</taxon>
        <taxon>fabids</taxon>
        <taxon>Rosales</taxon>
        <taxon>Rosaceae</taxon>
        <taxon>Amygdaloideae</taxon>
        <taxon>Amygdaleae</taxon>
        <taxon>Prunus</taxon>
    </lineage>
</organism>
<name>A0A5E4F2H1_PRUDU</name>
<evidence type="ECO:0000313" key="1">
    <source>
        <dbReference type="EMBL" id="VVA22285.1"/>
    </source>
</evidence>
<sequence length="106" mass="11952">MEGFKVLGGIGCLKKREIGGGDGRTERIAGVWMLRFRTKLSEPFGCGQPYDNTWIQHRMSGTFNIIWTPNALRANRWWISSDHGQLEGLITLFGKNLSRASSQLLL</sequence>
<dbReference type="Proteomes" id="UP000327085">
    <property type="component" value="Chromosome 7"/>
</dbReference>
<gene>
    <name evidence="1" type="ORF">ALMOND_2B009121</name>
</gene>